<evidence type="ECO:0000313" key="5">
    <source>
        <dbReference type="EMBL" id="VFT95055.1"/>
    </source>
</evidence>
<accession>A0A485KGL7</accession>
<evidence type="ECO:0000313" key="3">
    <source>
        <dbReference type="EMBL" id="KAF0711089.1"/>
    </source>
</evidence>
<feature type="transmembrane region" description="Helical" evidence="1">
    <location>
        <begin position="1693"/>
        <end position="1715"/>
    </location>
</feature>
<feature type="transmembrane region" description="Helical" evidence="1">
    <location>
        <begin position="807"/>
        <end position="827"/>
    </location>
</feature>
<feature type="transmembrane region" description="Helical" evidence="1">
    <location>
        <begin position="750"/>
        <end position="770"/>
    </location>
</feature>
<reference evidence="4 6" key="1">
    <citation type="submission" date="2019-03" db="EMBL/GenBank/DDBJ databases">
        <authorList>
            <person name="Gaulin E."/>
            <person name="Dumas B."/>
        </authorList>
    </citation>
    <scope>NUCLEOTIDE SEQUENCE [LARGE SCALE GENOMIC DNA]</scope>
    <source>
        <strain evidence="4">CBS 568.67</strain>
    </source>
</reference>
<protein>
    <submittedName>
        <fullName evidence="5">Aste57867_18319 protein</fullName>
    </submittedName>
    <submittedName>
        <fullName evidence="4">Aste57867_5388 protein</fullName>
    </submittedName>
</protein>
<reference evidence="2" key="2">
    <citation type="submission" date="2019-06" db="EMBL/GenBank/DDBJ databases">
        <title>Genomics analysis of Aphanomyces spp. identifies a new class of oomycete effector associated with host adaptation.</title>
        <authorList>
            <person name="Gaulin E."/>
        </authorList>
    </citation>
    <scope>NUCLEOTIDE SEQUENCE</scope>
    <source>
        <strain evidence="2">CBS 578.67</strain>
    </source>
</reference>
<evidence type="ECO:0000313" key="2">
    <source>
        <dbReference type="EMBL" id="KAF0690293.1"/>
    </source>
</evidence>
<feature type="transmembrane region" description="Helical" evidence="1">
    <location>
        <begin position="928"/>
        <end position="949"/>
    </location>
</feature>
<feature type="transmembrane region" description="Helical" evidence="1">
    <location>
        <begin position="1524"/>
        <end position="1545"/>
    </location>
</feature>
<dbReference type="EMBL" id="VJMH01006383">
    <property type="protein sequence ID" value="KAF0690293.1"/>
    <property type="molecule type" value="Genomic_DNA"/>
</dbReference>
<keyword evidence="1" id="KW-0812">Transmembrane</keyword>
<gene>
    <name evidence="4" type="primary">Aste57867_5388</name>
    <name evidence="5" type="synonym">Aste57867_18319</name>
    <name evidence="3" type="ORF">As57867_005375</name>
    <name evidence="2" type="ORF">As57867_018257</name>
    <name evidence="5" type="ORF">ASTE57867_18319</name>
    <name evidence="4" type="ORF">ASTE57867_5388</name>
</gene>
<keyword evidence="6" id="KW-1185">Reference proteome</keyword>
<keyword evidence="1" id="KW-1133">Transmembrane helix</keyword>
<dbReference type="Proteomes" id="UP000332933">
    <property type="component" value="Unassembled WGS sequence"/>
</dbReference>
<organism evidence="4 6">
    <name type="scientific">Aphanomyces stellatus</name>
    <dbReference type="NCBI Taxonomy" id="120398"/>
    <lineage>
        <taxon>Eukaryota</taxon>
        <taxon>Sar</taxon>
        <taxon>Stramenopiles</taxon>
        <taxon>Oomycota</taxon>
        <taxon>Saprolegniomycetes</taxon>
        <taxon>Saprolegniales</taxon>
        <taxon>Verrucalvaceae</taxon>
        <taxon>Aphanomyces</taxon>
    </lineage>
</organism>
<evidence type="ECO:0000313" key="4">
    <source>
        <dbReference type="EMBL" id="VFT82446.1"/>
    </source>
</evidence>
<feature type="transmembrane region" description="Helical" evidence="1">
    <location>
        <begin position="631"/>
        <end position="655"/>
    </location>
</feature>
<sequence>MHAPDEDLELLHSIASITRCRFHVSRHLETSRQRTMRVHPVVPESPRRPTTVHANKWWVLLGSMYLVLSMTCSLWYVLLLQPAFANDVWWADYLPNAHQALLVDLFNGVLTTQTNGSVDILAPQAVVDKNYIASVATTNVYPTHVRRLILNELVSVEYAVVNLRLLSAGWSMWMYTPYCWVDLNRAFEVAHTAARQQRCADRYSTNGAVYMETVLRNQDWDTFLQMYGGDGGMFTVSVQEWLVQVPAGQAWISTTSTALVTHSLAQEVTHWKAKNISHFRLQWLNYWQSGITETMVLENALGMQQTITLKNVPRTDESWTTENLYWMPINDLSFTQSMNLSLIRSATNSFVQSPSFDFEMLLGLTDPSGNYDNQTQLFRATVGTFGSVDAYYVAVPPALLALYAAFRQGLYKSPNCIAGVQDRFDTISDVTLYPSPLPWTTQTFQFYGGNPMCLNGGSRSFVQETFGFYDNCDRQSPLSATLTKQSGEFAIFAMADRFNLSGVCALSSTPNSFCQDHLKILEQMSRPCSLVSQDMAPVVQPATNAIKNLSVCVMQYASDREDSTWIALQQPLLDSTDWDFYGWVFLNDWVEGKREVVSFEGDIADMVLISTADTPQPVTSSTTSLPNATKLIFWLAVYVSIVLCCIALVCLLLVVQLRLNIHGPNLMWFNPIVGSIWIGRPLLFLRSCTAIILLGTTQLELVQLNQPPRARFEFAPRPLLHTLIICGEATWFINVASDFLAAAMTTLTPVYSNIGCVFAWIALVFMETSIPVKPVAILNRVCSSHNMDQAISCQLGTLWVGNINRCFTVAGTQVISLLFGLTISEILRRRKVSTKRAMSRHWLGIADNFFPLPDKSRWNLDDVALVMAGIVPVHWGVFEHVFDLKLWISRKDPRILKSSTFHIVNINANASEKSTLNEIRRLQSALKVLCAGLGILYAICAIVGSVSYLQLSKISFSNDMFWANFNMTGAHVFIANWLNSQLILGVTNLTTSLNIDFINQVGSFDRPSGAVQSAANFGALMQYTQLNTIEAAIIGLRSTDGATFPWIFTQYCFLDFGQRWELANSEPRQKRCKLNMTTNGAVFMEPILRNINFNDFYAAVGSSFDVAIANELKRSNTGFDWLRKVSNPIKLAIADEIVMWTNYSITSFETQWQNYKLIGLTNVYSVTNMYGVAYPLTLQYREPFFRLSKQTTFKMYWGLANDLTALMLNNTDVSGCSLIRSSSVYAFANTTLENVMIQNGTLAKPFANSLQLTRNEVGPFGSVDLKFIAIPLVAKVAVHNVFSSIRKSRYRSLVAQAAFSQISDVSNSMLPVPKAWTDINFLSLGGNPLCQEIPFAVGLSVGAGLIALLSWDQQCTRNDIWINMLPDRESVIAALVLANTSMDIIDAMCVQNPHYEPQCLLALNQSIDFVTTYMGADLIQLNQLALEANDAIYALNVQLLQYGQQDSTSPLTLYQINILDPTQLEFKFYAWLFLVDWALGYREVIAFHGDHGSMSLITEYLFPLIQRVNTAENPVNFAIYLRTILWYVTSALIAVAGLMLTYVFLSRGLIEIWNVFELQRVGAIVWVGRPLLVVRSFTAIGLLSTCSLQLYYTGYISFFAVVPSTWFETILAANEVTWLVAIVNDLAMAWTQEYTKYYCYVNSTIVWLITACLSLSMPVAHNMSISKQCHVAQIDLHVVCTSANITIGDFSRLVALSAIVVGCNAVCYFVTFLVVRSPRRPQVQSVLLYSGAKYLFETSAWIQKDTYYMDRMSAVVNGILTLQWGNHFYGLDIKLWCTFQIPVADLTDEGDVVNAELITRAKFALPLSVYEVEW</sequence>
<keyword evidence="1" id="KW-0472">Membrane</keyword>
<feature type="transmembrane region" description="Helical" evidence="1">
    <location>
        <begin position="57"/>
        <end position="78"/>
    </location>
</feature>
<dbReference type="EMBL" id="CAADRA010006404">
    <property type="protein sequence ID" value="VFT95055.1"/>
    <property type="molecule type" value="Genomic_DNA"/>
</dbReference>
<proteinExistence type="predicted"/>
<name>A0A485KGL7_9STRA</name>
<evidence type="ECO:0000256" key="1">
    <source>
        <dbReference type="SAM" id="Phobius"/>
    </source>
</evidence>
<feature type="transmembrane region" description="Helical" evidence="1">
    <location>
        <begin position="1637"/>
        <end position="1657"/>
    </location>
</feature>
<dbReference type="EMBL" id="CAADRA010001760">
    <property type="protein sequence ID" value="VFT82446.1"/>
    <property type="molecule type" value="Genomic_DNA"/>
</dbReference>
<evidence type="ECO:0000313" key="6">
    <source>
        <dbReference type="Proteomes" id="UP000332933"/>
    </source>
</evidence>
<dbReference type="EMBL" id="VJMH01001759">
    <property type="protein sequence ID" value="KAF0711089.1"/>
    <property type="molecule type" value="Genomic_DNA"/>
</dbReference>